<feature type="transmembrane region" description="Helical" evidence="1">
    <location>
        <begin position="531"/>
        <end position="553"/>
    </location>
</feature>
<feature type="transmembrane region" description="Helical" evidence="1">
    <location>
        <begin position="356"/>
        <end position="380"/>
    </location>
</feature>
<dbReference type="EMBL" id="ML004451">
    <property type="protein sequence ID" value="RKP30831.1"/>
    <property type="molecule type" value="Genomic_DNA"/>
</dbReference>
<feature type="transmembrane region" description="Helical" evidence="1">
    <location>
        <begin position="326"/>
        <end position="344"/>
    </location>
</feature>
<evidence type="ECO:0000313" key="3">
    <source>
        <dbReference type="EMBL" id="RKP30831.1"/>
    </source>
</evidence>
<reference evidence="4" key="1">
    <citation type="journal article" date="2018" name="Nat. Microbiol.">
        <title>Leveraging single-cell genomics to expand the fungal tree of life.</title>
        <authorList>
            <person name="Ahrendt S.R."/>
            <person name="Quandt C.A."/>
            <person name="Ciobanu D."/>
            <person name="Clum A."/>
            <person name="Salamov A."/>
            <person name="Andreopoulos B."/>
            <person name="Cheng J.F."/>
            <person name="Woyke T."/>
            <person name="Pelin A."/>
            <person name="Henrissat B."/>
            <person name="Reynolds N.K."/>
            <person name="Benny G.L."/>
            <person name="Smith M.E."/>
            <person name="James T.Y."/>
            <person name="Grigoriev I.V."/>
        </authorList>
    </citation>
    <scope>NUCLEOTIDE SEQUENCE [LARGE SCALE GENOMIC DNA]</scope>
    <source>
        <strain evidence="4">Baker2002</strain>
    </source>
</reference>
<feature type="transmembrane region" description="Helical" evidence="1">
    <location>
        <begin position="287"/>
        <end position="306"/>
    </location>
</feature>
<dbReference type="Proteomes" id="UP000268321">
    <property type="component" value="Unassembled WGS sequence"/>
</dbReference>
<keyword evidence="4" id="KW-1185">Reference proteome</keyword>
<evidence type="ECO:0000256" key="1">
    <source>
        <dbReference type="SAM" id="Phobius"/>
    </source>
</evidence>
<dbReference type="OrthoDB" id="2373987at2759"/>
<protein>
    <recommendedName>
        <fullName evidence="2">Calcium channel YVC1-like C-terminal transmembrane domain-containing protein</fullName>
    </recommendedName>
</protein>
<proteinExistence type="predicted"/>
<gene>
    <name evidence="3" type="ORF">METBISCDRAFT_22950</name>
</gene>
<keyword evidence="1" id="KW-0472">Membrane</keyword>
<keyword evidence="1" id="KW-1133">Transmembrane helix</keyword>
<dbReference type="PANTHER" id="PTHR35859">
    <property type="entry name" value="NONSELECTIVE CATION CHANNEL PROTEIN"/>
    <property type="match status" value="1"/>
</dbReference>
<dbReference type="InterPro" id="IPR056336">
    <property type="entry name" value="YVC1_C"/>
</dbReference>
<name>A0A4P9ZF60_9ASCO</name>
<feature type="transmembrane region" description="Helical" evidence="1">
    <location>
        <begin position="386"/>
        <end position="406"/>
    </location>
</feature>
<sequence length="764" mass="88082">MVHRYRSLLLEWTRTDLSKPSGLSLSKDITLSFLPEQLRTPEIRISLIKPLVWSILAISSKRFLEAALRHAQSGTESQYTSFGTFGVATELSISTNVVYVLLLLRYEYIIESKNNLIIYDLLVTKANICEVLVIWHLREYRSSGRISLLFITPMRYDDTEHPRHTEQLRHTKHLQCFNTLELFILSKSMKFLSRPAVVQILDRIYSSELMVNEPHEAVCSLLYFLPGARNVSGAQPCFRSAGTDTYFVVKDTKNDTQSDSRVVNYKFNHIAIDKVLMRYNTVPKFQALVIKLKYAAMTVLLVALVLRHKGTLPDTGVSGAGDAFAVVFLMVALSFIVEVAVKFLHIEFMFLKRIIWTYVDICIMFFIDVSFVMRVLYGLVEVDSVAYYNCFSLISILLIPPMLSVFNNYRFFNMIFGSLLKMLRNRWPCSCHKQHEHRQRGFEHAQDLLRLHPAVWDNWKNFDTLGRSILLMYLFVIQFVVTTILAIVLSNVFVKISQINNEEFEYLKTINLMIYLKWSSSQRAAERSLRLVRALELSATILKMPIILFIYFYETWVKENKMLLQKQHKDLKKFTFLNREDDLYGDSDMAMVVQGEEEDSFMWVLSRTGARPQTRHSSYDTCVLRASEVGARDSHTDTRHQDYVRQQRSHATLVGFRSGLMDSAFIDGFLEKRYGLSPTETKECTQRREQSLESLKSADLDSTKILSKLQEMEGMLAQVVRSNNDGDHTTIPYLSFLGEYGSDIDNSSDDTGNDDETLVLNGLV</sequence>
<dbReference type="PANTHER" id="PTHR35859:SF4">
    <property type="entry name" value="MEMBRANE CHANNEL PROTEIN, PUTATIVE (AFU_ORTHOLOGUE AFUA_6G11300)-RELATED"/>
    <property type="match status" value="1"/>
</dbReference>
<dbReference type="Pfam" id="PF23317">
    <property type="entry name" value="YVC1_C"/>
    <property type="match status" value="1"/>
</dbReference>
<evidence type="ECO:0000313" key="4">
    <source>
        <dbReference type="Proteomes" id="UP000268321"/>
    </source>
</evidence>
<accession>A0A4P9ZF60</accession>
<organism evidence="3 4">
    <name type="scientific">Metschnikowia bicuspidata</name>
    <dbReference type="NCBI Taxonomy" id="27322"/>
    <lineage>
        <taxon>Eukaryota</taxon>
        <taxon>Fungi</taxon>
        <taxon>Dikarya</taxon>
        <taxon>Ascomycota</taxon>
        <taxon>Saccharomycotina</taxon>
        <taxon>Pichiomycetes</taxon>
        <taxon>Metschnikowiaceae</taxon>
        <taxon>Metschnikowia</taxon>
    </lineage>
</organism>
<feature type="domain" description="Calcium channel YVC1-like C-terminal transmembrane" evidence="2">
    <location>
        <begin position="446"/>
        <end position="571"/>
    </location>
</feature>
<dbReference type="InterPro" id="IPR052971">
    <property type="entry name" value="TRP_calcium_channel"/>
</dbReference>
<evidence type="ECO:0000259" key="2">
    <source>
        <dbReference type="Pfam" id="PF23317"/>
    </source>
</evidence>
<feature type="transmembrane region" description="Helical" evidence="1">
    <location>
        <begin position="470"/>
        <end position="494"/>
    </location>
</feature>
<dbReference type="AlphaFoldDB" id="A0A4P9ZF60"/>
<keyword evidence="1" id="KW-0812">Transmembrane</keyword>